<keyword evidence="10 18" id="KW-1133">Transmembrane helix</keyword>
<gene>
    <name evidence="20" type="ORF">QG37_02273</name>
</gene>
<dbReference type="VEuPathDB" id="FungiDB:B9J08_002874"/>
<comment type="catalytic activity">
    <reaction evidence="17">
        <text>an N,N'-diacetylchitobiosyl-diphospho-di-trans,poly-cis-dolichol + GDP-alpha-D-mannose = a beta-D-Man-(1-&gt;4)-beta-D-GlcNAc-(1-&gt;4)-alpha-D-GlcNAc-diphospho-di-trans,poly-cis-dolichol + GDP + H(+)</text>
        <dbReference type="Rhea" id="RHEA:13865"/>
        <dbReference type="Rhea" id="RHEA-COMP:19510"/>
        <dbReference type="Rhea" id="RHEA-COMP:19511"/>
        <dbReference type="ChEBI" id="CHEBI:15378"/>
        <dbReference type="ChEBI" id="CHEBI:57269"/>
        <dbReference type="ChEBI" id="CHEBI:57527"/>
        <dbReference type="ChEBI" id="CHEBI:58189"/>
        <dbReference type="ChEBI" id="CHEBI:58472"/>
        <dbReference type="EC" id="2.4.1.142"/>
    </reaction>
    <physiologicalReaction direction="left-to-right" evidence="17">
        <dbReference type="Rhea" id="RHEA:13866"/>
    </physiologicalReaction>
</comment>
<feature type="domain" description="Glycosyl transferase family 1" evidence="19">
    <location>
        <begin position="276"/>
        <end position="442"/>
    </location>
</feature>
<dbReference type="Proteomes" id="UP000037122">
    <property type="component" value="Unassembled WGS sequence"/>
</dbReference>
<organism evidence="20 21">
    <name type="scientific">Candidozyma auris</name>
    <name type="common">Yeast</name>
    <name type="synonym">Candida auris</name>
    <dbReference type="NCBI Taxonomy" id="498019"/>
    <lineage>
        <taxon>Eukaryota</taxon>
        <taxon>Fungi</taxon>
        <taxon>Dikarya</taxon>
        <taxon>Ascomycota</taxon>
        <taxon>Saccharomycotina</taxon>
        <taxon>Pichiomycetes</taxon>
        <taxon>Metschnikowiaceae</taxon>
        <taxon>Candidozyma</taxon>
    </lineage>
</organism>
<dbReference type="Pfam" id="PF00534">
    <property type="entry name" value="Glycos_transf_1"/>
    <property type="match status" value="1"/>
</dbReference>
<evidence type="ECO:0000256" key="6">
    <source>
        <dbReference type="ARBA" id="ARBA00022676"/>
    </source>
</evidence>
<dbReference type="VEuPathDB" id="FungiDB:QG37_02273"/>
<evidence type="ECO:0000313" key="21">
    <source>
        <dbReference type="Proteomes" id="UP000037122"/>
    </source>
</evidence>
<accession>A0A0L0P309</accession>
<dbReference type="UniPathway" id="UPA00378"/>
<evidence type="ECO:0000256" key="14">
    <source>
        <dbReference type="ARBA" id="ARBA00031434"/>
    </source>
</evidence>
<dbReference type="GO" id="GO:0005789">
    <property type="term" value="C:endoplasmic reticulum membrane"/>
    <property type="evidence" value="ECO:0007669"/>
    <property type="project" value="UniProtKB-SubCell"/>
</dbReference>
<evidence type="ECO:0000256" key="1">
    <source>
        <dbReference type="ARBA" id="ARBA00004389"/>
    </source>
</evidence>
<dbReference type="Gene3D" id="3.40.50.2000">
    <property type="entry name" value="Glycogen Phosphorylase B"/>
    <property type="match status" value="2"/>
</dbReference>
<dbReference type="PANTHER" id="PTHR13036:SF0">
    <property type="entry name" value="CHITOBIOSYLDIPHOSPHODOLICHOL BETA-MANNOSYLTRANSFERASE"/>
    <property type="match status" value="1"/>
</dbReference>
<evidence type="ECO:0000256" key="18">
    <source>
        <dbReference type="SAM" id="Phobius"/>
    </source>
</evidence>
<dbReference type="VEuPathDB" id="FungiDB:CJI96_0000713"/>
<dbReference type="InterPro" id="IPR001296">
    <property type="entry name" value="Glyco_trans_1"/>
</dbReference>
<evidence type="ECO:0000256" key="10">
    <source>
        <dbReference type="ARBA" id="ARBA00022989"/>
    </source>
</evidence>
<evidence type="ECO:0000256" key="11">
    <source>
        <dbReference type="ARBA" id="ARBA00023136"/>
    </source>
</evidence>
<evidence type="ECO:0000256" key="4">
    <source>
        <dbReference type="ARBA" id="ARBA00012611"/>
    </source>
</evidence>
<comment type="pathway">
    <text evidence="2">Protein modification; protein glycosylation.</text>
</comment>
<protein>
    <recommendedName>
        <fullName evidence="5">Chitobiosyldiphosphodolichol beta-mannosyltransferase</fullName>
        <ecNumber evidence="4">2.4.1.142</ecNumber>
    </recommendedName>
    <alternativeName>
        <fullName evidence="13">Asparagine-linked glycosylation protein 1</fullName>
    </alternativeName>
    <alternativeName>
        <fullName evidence="15">Beta-1,4-mannosyltransferase</fullName>
    </alternativeName>
    <alternativeName>
        <fullName evidence="16">GDP-Man:GlcNAc2-PP-dolichol mannosyltransferase</fullName>
    </alternativeName>
    <alternativeName>
        <fullName evidence="14">GDP-mannose-dolichol diphosphochitobiose mannosyltransferase</fullName>
    </alternativeName>
</protein>
<proteinExistence type="inferred from homology"/>
<evidence type="ECO:0000256" key="8">
    <source>
        <dbReference type="ARBA" id="ARBA00022692"/>
    </source>
</evidence>
<evidence type="ECO:0000256" key="9">
    <source>
        <dbReference type="ARBA" id="ARBA00022824"/>
    </source>
</evidence>
<keyword evidence="6 20" id="KW-0328">Glycosyltransferase</keyword>
<evidence type="ECO:0000256" key="2">
    <source>
        <dbReference type="ARBA" id="ARBA00004922"/>
    </source>
</evidence>
<reference evidence="21" key="1">
    <citation type="journal article" date="2015" name="BMC Genomics">
        <title>Draft genome of a commonly misdiagnosed multidrug resistant pathogen Candida auris.</title>
        <authorList>
            <person name="Chatterjee S."/>
            <person name="Alampalli S.V."/>
            <person name="Nageshan R.K."/>
            <person name="Chettiar S.T."/>
            <person name="Joshi S."/>
            <person name="Tatu U.S."/>
        </authorList>
    </citation>
    <scope>NUCLEOTIDE SEQUENCE [LARGE SCALE GENOMIC DNA]</scope>
    <source>
        <strain evidence="21">6684</strain>
    </source>
</reference>
<evidence type="ECO:0000256" key="17">
    <source>
        <dbReference type="ARBA" id="ARBA00045071"/>
    </source>
</evidence>
<dbReference type="VEuPathDB" id="FungiDB:CJJ07_000994"/>
<comment type="caution">
    <text evidence="20">The sequence shown here is derived from an EMBL/GenBank/DDBJ whole genome shotgun (WGS) entry which is preliminary data.</text>
</comment>
<comment type="subcellular location">
    <subcellularLocation>
        <location evidence="1">Endoplasmic reticulum membrane</location>
        <topology evidence="1">Single-pass membrane protein</topology>
    </subcellularLocation>
</comment>
<evidence type="ECO:0000256" key="13">
    <source>
        <dbReference type="ARBA" id="ARBA00030745"/>
    </source>
</evidence>
<evidence type="ECO:0000256" key="7">
    <source>
        <dbReference type="ARBA" id="ARBA00022679"/>
    </source>
</evidence>
<keyword evidence="11 18" id="KW-0472">Membrane</keyword>
<dbReference type="VEuPathDB" id="FungiDB:CJI97_002931"/>
<feature type="transmembrane region" description="Helical" evidence="18">
    <location>
        <begin position="21"/>
        <end position="43"/>
    </location>
</feature>
<dbReference type="PANTHER" id="PTHR13036">
    <property type="entry name" value="BETA1,4 MANNOSYLTRANSFERASE"/>
    <property type="match status" value="1"/>
</dbReference>
<keyword evidence="9" id="KW-0256">Endoplasmic reticulum</keyword>
<evidence type="ECO:0000313" key="20">
    <source>
        <dbReference type="EMBL" id="KNE00743.1"/>
    </source>
</evidence>
<keyword evidence="7 20" id="KW-0808">Transferase</keyword>
<comment type="similarity">
    <text evidence="3">Belongs to the glycosyltransferase group 1 family.</text>
</comment>
<dbReference type="EC" id="2.4.1.142" evidence="4"/>
<dbReference type="GO" id="GO:0004578">
    <property type="term" value="F:chitobiosyldiphosphodolichol beta-mannosyltransferase activity"/>
    <property type="evidence" value="ECO:0007669"/>
    <property type="project" value="UniProtKB-EC"/>
</dbReference>
<sequence>MWENIIEYRGFGHVLRGSDSWFWWLVGIYATLPFLAYWILPFLMYRGPHGRRKTVSIFVLGDLGHSPRMCYHALLFSKLDYNVNLCGYLESEPPMAVVEDINIDIRPIRPIKNNFHLPYLLFAAEKIILQLYQLARLLLDMRGSEFYFIQNPPSLPLLLVLVIFIKLFSRDSKLVIDWHNLNYTILNLKYKNTRHPLVRFLRLYEKYCGRFAWLNVTVTHALKRFLIEDFGYEPSSITTLHDRPASQFQPFEDSGLSREKILKSHHLFEVIDDIGQYKIVVSSTSFTPDEDFGILLDALKEYHESEASRKTPLFVLVTGKGPLKEQFTARVQDLEFLKRVIIKTVWLSAEDYPIILSIADLAISLHTSLSGLDLPMKIVDFFGVGVPVISLSFPAIGELVRNGVNGLLIENKDGVKESDELCRLLTEVLSNEGELERIRKGALEESKKRWDANWTRKLGPKFPENS</sequence>
<dbReference type="SUPFAM" id="SSF53756">
    <property type="entry name" value="UDP-Glycosyltransferase/glycogen phosphorylase"/>
    <property type="match status" value="1"/>
</dbReference>
<evidence type="ECO:0000256" key="16">
    <source>
        <dbReference type="ARBA" id="ARBA00033088"/>
    </source>
</evidence>
<dbReference type="VEuPathDB" id="FungiDB:CJJ09_001222"/>
<dbReference type="AlphaFoldDB" id="A0A0L0P309"/>
<evidence type="ECO:0000256" key="12">
    <source>
        <dbReference type="ARBA" id="ARBA00024899"/>
    </source>
</evidence>
<comment type="function">
    <text evidence="12">Participates in the formation of the lipid-linked precursor oligosaccharide for N-glycosylation. Involved in assembling the dolichol-pyrophosphate-GlcNAc(2)-Man(5) intermediate on the cytoplasmic surface of the ER.</text>
</comment>
<evidence type="ECO:0000259" key="19">
    <source>
        <dbReference type="Pfam" id="PF00534"/>
    </source>
</evidence>
<dbReference type="EMBL" id="LGST01000017">
    <property type="protein sequence ID" value="KNE00743.1"/>
    <property type="molecule type" value="Genomic_DNA"/>
</dbReference>
<keyword evidence="8 18" id="KW-0812">Transmembrane</keyword>
<dbReference type="InterPro" id="IPR026051">
    <property type="entry name" value="ALG1-like"/>
</dbReference>
<evidence type="ECO:0000256" key="3">
    <source>
        <dbReference type="ARBA" id="ARBA00006122"/>
    </source>
</evidence>
<evidence type="ECO:0000256" key="5">
    <source>
        <dbReference type="ARBA" id="ARBA00015841"/>
    </source>
</evidence>
<name>A0A0L0P309_CANAR</name>
<evidence type="ECO:0000256" key="15">
    <source>
        <dbReference type="ARBA" id="ARBA00031566"/>
    </source>
</evidence>